<evidence type="ECO:0000256" key="5">
    <source>
        <dbReference type="SAM" id="MobiDB-lite"/>
    </source>
</evidence>
<protein>
    <recommendedName>
        <fullName evidence="6">Bifunctional inhibitor/plant lipid transfer protein/seed storage helical domain-containing protein</fullName>
    </recommendedName>
</protein>
<dbReference type="Gene3D" id="1.10.110.10">
    <property type="entry name" value="Plant lipid-transfer and hydrophobic proteins"/>
    <property type="match status" value="1"/>
</dbReference>
<reference evidence="7 8" key="1">
    <citation type="submission" date="2016-09" db="EMBL/GenBank/DDBJ databases">
        <title>The draft genome of Dichanthelium oligosanthes: A C3 panicoid grass species.</title>
        <authorList>
            <person name="Studer A.J."/>
            <person name="Schnable J.C."/>
            <person name="Brutnell T.P."/>
        </authorList>
    </citation>
    <scope>NUCLEOTIDE SEQUENCE [LARGE SCALE GENOMIC DNA]</scope>
    <source>
        <strain evidence="8">cv. Kellogg 1175</strain>
        <tissue evidence="7">Leaf</tissue>
    </source>
</reference>
<organism evidence="7 8">
    <name type="scientific">Dichanthelium oligosanthes</name>
    <dbReference type="NCBI Taxonomy" id="888268"/>
    <lineage>
        <taxon>Eukaryota</taxon>
        <taxon>Viridiplantae</taxon>
        <taxon>Streptophyta</taxon>
        <taxon>Embryophyta</taxon>
        <taxon>Tracheophyta</taxon>
        <taxon>Spermatophyta</taxon>
        <taxon>Magnoliopsida</taxon>
        <taxon>Liliopsida</taxon>
        <taxon>Poales</taxon>
        <taxon>Poaceae</taxon>
        <taxon>PACMAD clade</taxon>
        <taxon>Panicoideae</taxon>
        <taxon>Panicodae</taxon>
        <taxon>Paniceae</taxon>
        <taxon>Dichantheliinae</taxon>
        <taxon>Dichanthelium</taxon>
    </lineage>
</organism>
<keyword evidence="3" id="KW-1015">Disulfide bond</keyword>
<evidence type="ECO:0000256" key="3">
    <source>
        <dbReference type="ARBA" id="ARBA00023157"/>
    </source>
</evidence>
<dbReference type="AlphaFoldDB" id="A0A1E5V780"/>
<feature type="domain" description="Bifunctional inhibitor/plant lipid transfer protein/seed storage helical" evidence="6">
    <location>
        <begin position="159"/>
        <end position="238"/>
    </location>
</feature>
<sequence>LKASQTHVAIHKNQAKRHSILLAPTSKSSNSISLDLEMASPKLIALFLAIAVAAAALQPSEAARVQAQQVFKPAAAASHEAEKLATQAADSGVPSTPTLPPGIPAAGQLPPQLLPAILGLLFPPLGGIIGLLQPLFPPPGSPSPQQGGILGGISSPSSPPPTECMTPLASMLPCTDYLTNVTVATPPGACCDGLKAIIRDAPICLCHGMNGGMDQFLPRPVDPLRMTVLPLACGTVLPIQTLFMCNCELLATGAADNAAHACDASSGVTIDGSVEIVSSSLSC</sequence>
<accession>A0A1E5V780</accession>
<dbReference type="Pfam" id="PF14368">
    <property type="entry name" value="LTP_2"/>
    <property type="match status" value="1"/>
</dbReference>
<dbReference type="Proteomes" id="UP000095767">
    <property type="component" value="Unassembled WGS sequence"/>
</dbReference>
<comment type="caution">
    <text evidence="7">The sequence shown here is derived from an EMBL/GenBank/DDBJ whole genome shotgun (WGS) entry which is preliminary data.</text>
</comment>
<keyword evidence="8" id="KW-1185">Reference proteome</keyword>
<proteinExistence type="inferred from homology"/>
<dbReference type="InterPro" id="IPR043325">
    <property type="entry name" value="LTSS"/>
</dbReference>
<feature type="compositionally biased region" description="Low complexity" evidence="5">
    <location>
        <begin position="143"/>
        <end position="156"/>
    </location>
</feature>
<dbReference type="CDD" id="cd00010">
    <property type="entry name" value="AAI_LTSS"/>
    <property type="match status" value="1"/>
</dbReference>
<dbReference type="InterPro" id="IPR016140">
    <property type="entry name" value="Bifunc_inhib/LTP/seed_store"/>
</dbReference>
<evidence type="ECO:0000256" key="4">
    <source>
        <dbReference type="ARBA" id="ARBA00023180"/>
    </source>
</evidence>
<evidence type="ECO:0000313" key="8">
    <source>
        <dbReference type="Proteomes" id="UP000095767"/>
    </source>
</evidence>
<dbReference type="STRING" id="888268.A0A1E5V780"/>
<dbReference type="OrthoDB" id="659547at2759"/>
<evidence type="ECO:0000313" key="7">
    <source>
        <dbReference type="EMBL" id="OEL21002.1"/>
    </source>
</evidence>
<evidence type="ECO:0000256" key="1">
    <source>
        <dbReference type="ARBA" id="ARBA00009748"/>
    </source>
</evidence>
<evidence type="ECO:0000256" key="2">
    <source>
        <dbReference type="ARBA" id="ARBA00022729"/>
    </source>
</evidence>
<dbReference type="PANTHER" id="PTHR33044">
    <property type="entry name" value="BIFUNCTIONAL INHIBITOR/LIPID-TRANSFER PROTEIN/SEED STORAGE 2S ALBUMIN SUPERFAMILY PROTEIN-RELATED"/>
    <property type="match status" value="1"/>
</dbReference>
<dbReference type="InterPro" id="IPR036312">
    <property type="entry name" value="Bifun_inhib/LTP/seed_sf"/>
</dbReference>
<evidence type="ECO:0000259" key="6">
    <source>
        <dbReference type="Pfam" id="PF14368"/>
    </source>
</evidence>
<gene>
    <name evidence="7" type="ORF">BAE44_0017978</name>
</gene>
<feature type="non-terminal residue" evidence="7">
    <location>
        <position position="1"/>
    </location>
</feature>
<dbReference type="EMBL" id="LWDX02049024">
    <property type="protein sequence ID" value="OEL21002.1"/>
    <property type="molecule type" value="Genomic_DNA"/>
</dbReference>
<comment type="similarity">
    <text evidence="1">Belongs to the plant LTP family.</text>
</comment>
<name>A0A1E5V780_9POAL</name>
<keyword evidence="2" id="KW-0732">Signal</keyword>
<dbReference type="SUPFAM" id="SSF47699">
    <property type="entry name" value="Bifunctional inhibitor/lipid-transfer protein/seed storage 2S albumin"/>
    <property type="match status" value="1"/>
</dbReference>
<feature type="region of interest" description="Disordered" evidence="5">
    <location>
        <begin position="140"/>
        <end position="163"/>
    </location>
</feature>
<keyword evidence="4" id="KW-0325">Glycoprotein</keyword>